<sequence>MPIEEYRKPVGMHYNKLNKGSNPKDRQEAANFISNQANTKINERIRWSPMLFLQLLVITDSLAVRGTPLRALRTNRPAFEADTYVDIGPVKTDENHIMLDHPPVNQTATNQTKTYQPTIHTLSFRSSVNPALVEPAQPIHATEYFSNSIKNATLQEPISLAEFTHHWTLQIHKTIHNLEKIDQCNTTVTTQSVLEGGMWEKENHTLYHFNTICQEAVSKSLKLRQEPKDDVQEIHHFSFKNKEAKNRVALGEIQKKAKNIARLVIDSYYKNLAGSPSNHSENNQTHSTLPTSFWDNLTDTFTAFFYEYQNSSHTASSNDVPTESILSKFFTVLARTFSAEHLATEHISKEERKIREVPYLPQTSKSNQIQTPKSSQATETPILEEEEEYLAAPLIDLAKKFNERIDQFFEKSNFQIFPGAEALPTPQNNLNVPILPYASSMSVSMNYLEDEPSLEIQKTVSKVLKSYVNIEPSPSVTTKTLTPFWFHLVLFQKRHKVGMAMETIRKSLCDLSDDVCFSNSVSTKELFQGLYNWGTSKNPSDQELVLERRRQIAQVILEAYGVKDEPITDVQAIKIFLQARNNHAFMNYKFQLPDTLEQVTQRIDTPSASADVPPYDASKIPLNSVKEITQTTRSFINQRVDMYTKGQPLPIPKTESIDAFWLDLDVFQQRMKSEVATNRIKERVCEYLGFCLIDDLSTKDFFLALLKWVDKDISSVAILEKRRQVAKVILQCYDINDDTISDDRAIAIFFQWIYNDVFSDIQFNELSLTDIQHLKSSSPTQKKLLPYDISSQVSLNSSKDLSQEEHAVVNKIVMAYLKNQTLPEESGVTLPPIWFDRELFDRRAETAKVNDQIIEELVDQYEELKGSSRLASNDFSLVLQNFANNGGSNAAIIDRRLQIAKTILKEHGLPAHNLSEKRSIAIFLQWRYNNAFSGYTFKKEPDHLIQKRSGEHIPGTDLYESDKSLQAPLLSYEELNMDVEHELKLRLISYLDIKHLYTNLKMDAVLTPFWFQYEIFRDRYHTETINESVKEFLSLEENRFSKLRGSLIRYIFIELAKLESEESPTLSLIRRRKIAHVILHTLSRPVTRLSDAEVNAIFLQWRANNVYQDAKFQDIKTIPFFESPEYTETATTNQTEKVIPSDQENDLIKIKKVVQEVINNKQPLEAEIHDLPNFYFVGSIYRNRNRTANVNQKVRNYLIQQRIVEKLDTPEILIEQVEKWIGKNWQTENSVDSEKMHFFAYMILKEYDVPLIRLGERLSTRKLQAIYMQWKLNTLVEGATYRTINEKTTYYKISPDESPYVLSKFQQKQESDHIFRLYSKGVTPNISNEKPLIPYVYYLNIFNKMERTFSVNRGKTLSVNEVVRKYMLTKNVTLRRVESRFLTKAVEDWILSEQRYHFMVGRVYKVANIILTAYNINEEDLTLEKAYAVILQWTNNNTQYGFTFDMKQLNFAYGNDEDSKKQEMKEKVKAFISENGINKSGRQISDVEIDKFGSSAIQAEQTLQKVADFLTGYGHPCSPDDKNNLVKVATHWTLQEGSSTEKVDMNKVRNLLVLFVGIFKVRELSDEEAHQAFLKWAMDTLETAAPPIEGIPEPPPSDPSFVISEDGRWRDKNIRNQIEIFFQQKQLLPRNPSKEELLVAFGKWFSQDSAGFVLMNDKTQPIAKIILKEMNRYGGEADEKISEKNAELTVTKWIFETILENSVEAYVTKNILDAQDPSIFTIGQLRNLFEVDELAKAGVLNLSKTDAKISEDSLSILKKIWILFVQKTLPNYFLETSEISDDLLISDFGSVIQLIGSKLLENVGYRTKFDQTEIRKLGALFCETISTQGITTIDELNHLLIPALITTAQLDPEGLRKAGKEGSYKEYALQTFIGYWNKRDKIRLDIQKEIEKRFIPYQQATIHWRRKQAITNDVVQECERLGATFSIGMSEIYLGGGNPCPHLFTPVNIEVAYKSLTRAISDSYFDLDQKIIELSLYSLNTEDQHFIFSPNTTVFLASAKLYNKVHYYAPSAPGSMPMIFFKHDPWLDTILELEQTDLFVANNGKEERIYALKKLADEGGYIIHRVDRDPLLFLEYGLFNNKHLLKQGYTKEGDRIKIGKKLFTFTIDIKKDKKLCQGYDTKPFIDQLARQHSDFLYNIMYEFGNDKTVTEKVWNIVKHFIPFYDCVVSIIDQDVNEAVTSCTIDAVMMIPIFGQVTALNWKFALGASRALAKGGIKLVIKNTTYFLPSISDIKALMKSVARSVDPGFELLVGGGHLIIKRLISFKYSSLVTTEMKILLSKLERFDSASKAKFIEEEILLAKLAKDGPHIFVKRTKGNLFLQVTDIETGDVFGQYYTLHGDQLKRFEGPISFTSEQKELIKHLTSTVAVYKSFSEEKNLNPRGYGDGPILAIKKTDLPTEYYIKLNGHIVPVRATIIEGQGIRYDVCNGDKIFPVKYNGIEWGFEPLTSPMVTKEVIETITKQLGQTETIKDPSTLSPPDENGLMWNAQGKSYLKINDQYVTTVLLNPEINRYGLLKKNGSDLLRILRFDLENNYFRLETSEEKRLFELEKTIRRSGAKDIPSQELPSSSQAGTSAGASSSQTTGTNKEPDYSVFPKNPGREKEWNMIRDAIPYINIDALRFVDHSVKLPPLEGFIPLPRNRVRIDAEKNLLSDLAEVIQLYLPKTPELPYKVFSGLEQSKLPPSLRPFAKKFIEEVQETASIFENYIKLADFWLSHDKIETTDAAKLFIPLFELQNVENKEEVMRAAVKRLLYIAKKGLQFVEQSAAFEFENIWIVSTDLVFQKSTNSYFSQYTTRPLADAFVLSNDPNCRILIFADTFHMDSKIDLNRQVRPGIKETFIHEITHTMAGTEDWICYTLPPRGVFMNSLEEIRDSFNKNQNKLLLSPSFQEFVKQAAMCFGLPELSPESVLVSIGTDPFLSANIKLTDAETVMNLIISLVKGLPFARAKVQKRETKSMDLGNGYLMMAIALSKIWDYKANEIEIPLDNVHTLLNNKTVTATPERDTGHREKRGIETIINEGKENSEIVNVFGLTGNTENKRNVLDPFGLIRKQKMKKKQRTVRKQSPFNPFGQGENNDKKMKRSDLNVSQR</sequence>
<dbReference type="RefSeq" id="WP_086334672.1">
    <property type="nucleotide sequence ID" value="NZ_NGMS01000001.1"/>
</dbReference>
<dbReference type="EMBL" id="NGMS01000001">
    <property type="protein sequence ID" value="OTP27287.1"/>
    <property type="molecule type" value="Genomic_DNA"/>
</dbReference>
<feature type="region of interest" description="Disordered" evidence="1">
    <location>
        <begin position="3054"/>
        <end position="3091"/>
    </location>
</feature>
<protein>
    <recommendedName>
        <fullName evidence="4">QWxxN domain</fullName>
    </recommendedName>
</protein>
<accession>A0A242KZA9</accession>
<evidence type="ECO:0000313" key="3">
    <source>
        <dbReference type="Proteomes" id="UP000195024"/>
    </source>
</evidence>
<evidence type="ECO:0008006" key="4">
    <source>
        <dbReference type="Google" id="ProtNLM"/>
    </source>
</evidence>
<name>A0A242KZA9_ENTMU</name>
<organism evidence="2 3">
    <name type="scientific">Enterococcus mundtii</name>
    <dbReference type="NCBI Taxonomy" id="53346"/>
    <lineage>
        <taxon>Bacteria</taxon>
        <taxon>Bacillati</taxon>
        <taxon>Bacillota</taxon>
        <taxon>Bacilli</taxon>
        <taxon>Lactobacillales</taxon>
        <taxon>Enterococcaceae</taxon>
        <taxon>Enterococcus</taxon>
    </lineage>
</organism>
<evidence type="ECO:0000313" key="2">
    <source>
        <dbReference type="EMBL" id="OTP27287.1"/>
    </source>
</evidence>
<feature type="region of interest" description="Disordered" evidence="1">
    <location>
        <begin position="2557"/>
        <end position="2598"/>
    </location>
</feature>
<reference evidence="2 3" key="1">
    <citation type="submission" date="2017-05" db="EMBL/GenBank/DDBJ databases">
        <title>The Genome Sequence of Enterococcus mundtii 6B1_DIV0119.</title>
        <authorList>
            <consortium name="The Broad Institute Genomics Platform"/>
            <consortium name="The Broad Institute Genomic Center for Infectious Diseases"/>
            <person name="Earl A."/>
            <person name="Manson A."/>
            <person name="Schwartman J."/>
            <person name="Gilmore M."/>
            <person name="Abouelleil A."/>
            <person name="Cao P."/>
            <person name="Chapman S."/>
            <person name="Cusick C."/>
            <person name="Shea T."/>
            <person name="Young S."/>
            <person name="Neafsey D."/>
            <person name="Nusbaum C."/>
            <person name="Birren B."/>
        </authorList>
    </citation>
    <scope>NUCLEOTIDE SEQUENCE [LARGE SCALE GENOMIC DNA]</scope>
    <source>
        <strain evidence="2 3">6B1_DIV0119</strain>
    </source>
</reference>
<gene>
    <name evidence="2" type="ORF">A5802_001022</name>
</gene>
<feature type="compositionally biased region" description="Basic residues" evidence="1">
    <location>
        <begin position="3054"/>
        <end position="3063"/>
    </location>
</feature>
<comment type="caution">
    <text evidence="2">The sequence shown here is derived from an EMBL/GenBank/DDBJ whole genome shotgun (WGS) entry which is preliminary data.</text>
</comment>
<feature type="compositionally biased region" description="Basic and acidic residues" evidence="1">
    <location>
        <begin position="3076"/>
        <end position="3085"/>
    </location>
</feature>
<feature type="compositionally biased region" description="Polar residues" evidence="1">
    <location>
        <begin position="361"/>
        <end position="376"/>
    </location>
</feature>
<proteinExistence type="predicted"/>
<feature type="compositionally biased region" description="Low complexity" evidence="1">
    <location>
        <begin position="2568"/>
        <end position="2586"/>
    </location>
</feature>
<evidence type="ECO:0000256" key="1">
    <source>
        <dbReference type="SAM" id="MobiDB-lite"/>
    </source>
</evidence>
<dbReference type="NCBIfam" id="NF033898">
    <property type="entry name" value="QWxxN_dom"/>
    <property type="match status" value="6"/>
</dbReference>
<dbReference type="Proteomes" id="UP000195024">
    <property type="component" value="Unassembled WGS sequence"/>
</dbReference>
<feature type="region of interest" description="Disordered" evidence="1">
    <location>
        <begin position="357"/>
        <end position="378"/>
    </location>
</feature>